<dbReference type="AlphaFoldDB" id="A0AA96J925"/>
<dbReference type="Gene3D" id="1.25.10.10">
    <property type="entry name" value="Leucine-rich Repeat Variant"/>
    <property type="match status" value="1"/>
</dbReference>
<organism evidence="2">
    <name type="scientific">Demequina capsici</name>
    <dbReference type="NCBI Taxonomy" id="3075620"/>
    <lineage>
        <taxon>Bacteria</taxon>
        <taxon>Bacillati</taxon>
        <taxon>Actinomycetota</taxon>
        <taxon>Actinomycetes</taxon>
        <taxon>Micrococcales</taxon>
        <taxon>Demequinaceae</taxon>
        <taxon>Demequina</taxon>
    </lineage>
</organism>
<dbReference type="InterPro" id="IPR016024">
    <property type="entry name" value="ARM-type_fold"/>
</dbReference>
<protein>
    <recommendedName>
        <fullName evidence="3">Leucine rich repeat variant</fullName>
    </recommendedName>
</protein>
<dbReference type="RefSeq" id="WP_313542768.1">
    <property type="nucleotide sequence ID" value="NZ_CP134880.1"/>
</dbReference>
<dbReference type="EMBL" id="CP134880">
    <property type="protein sequence ID" value="WNM26862.1"/>
    <property type="molecule type" value="Genomic_DNA"/>
</dbReference>
<evidence type="ECO:0000313" key="2">
    <source>
        <dbReference type="EMBL" id="WNM26862.1"/>
    </source>
</evidence>
<feature type="region of interest" description="Disordered" evidence="1">
    <location>
        <begin position="157"/>
        <end position="182"/>
    </location>
</feature>
<dbReference type="SUPFAM" id="SSF48371">
    <property type="entry name" value="ARM repeat"/>
    <property type="match status" value="1"/>
</dbReference>
<accession>A0AA96J925</accession>
<dbReference type="InterPro" id="IPR011989">
    <property type="entry name" value="ARM-like"/>
</dbReference>
<reference evidence="2" key="1">
    <citation type="submission" date="2023-09" db="EMBL/GenBank/DDBJ databases">
        <title>Demequina sp. a novel bacteria isolated from Capsicum annuum.</title>
        <authorList>
            <person name="Humaira Z."/>
            <person name="Lee J."/>
            <person name="Cho D."/>
        </authorList>
    </citation>
    <scope>NUCLEOTIDE SEQUENCE</scope>
    <source>
        <strain evidence="2">PMTSA13</strain>
    </source>
</reference>
<name>A0AA96J925_9MICO</name>
<dbReference type="KEGG" id="dcp:RN607_11730"/>
<sequence length="182" mass="18901">MARGFNYAPGASDDVSRAADPALTRESVTELCSSKNAVVRETLARRSDLTLGQSVMLTHDSAADVRAALGANTAVGGTILEHLSEDRHRAVVLAVACNPRTPLPVLERLALHKRADVRDAAATTLERVLAAVEAVDAPVAPDAQVVPIHTVVAEPAPRVGSESGAAQPPAPEPMTLPFSAHG</sequence>
<evidence type="ECO:0008006" key="3">
    <source>
        <dbReference type="Google" id="ProtNLM"/>
    </source>
</evidence>
<evidence type="ECO:0000256" key="1">
    <source>
        <dbReference type="SAM" id="MobiDB-lite"/>
    </source>
</evidence>
<dbReference type="Proteomes" id="UP001303408">
    <property type="component" value="Chromosome"/>
</dbReference>
<gene>
    <name evidence="2" type="ORF">RN607_11730</name>
</gene>
<proteinExistence type="predicted"/>